<dbReference type="GO" id="GO:0009733">
    <property type="term" value="P:response to auxin"/>
    <property type="evidence" value="ECO:0007669"/>
    <property type="project" value="InterPro"/>
</dbReference>
<dbReference type="PANTHER" id="PTHR31374">
    <property type="entry name" value="AUXIN-INDUCED PROTEIN-LIKE-RELATED"/>
    <property type="match status" value="1"/>
</dbReference>
<evidence type="ECO:0000313" key="3">
    <source>
        <dbReference type="Proteomes" id="UP000316621"/>
    </source>
</evidence>
<gene>
    <name evidence="2" type="ORF">C5167_048844</name>
</gene>
<evidence type="ECO:0000313" key="2">
    <source>
        <dbReference type="EMBL" id="RZC73362.1"/>
    </source>
</evidence>
<dbReference type="Pfam" id="PF02519">
    <property type="entry name" value="Auxin_inducible"/>
    <property type="match status" value="1"/>
</dbReference>
<evidence type="ECO:0000256" key="1">
    <source>
        <dbReference type="ARBA" id="ARBA00006974"/>
    </source>
</evidence>
<name>A0A4Y7KLU2_PAPSO</name>
<keyword evidence="3" id="KW-1185">Reference proteome</keyword>
<dbReference type="AlphaFoldDB" id="A0A4Y7KLU2"/>
<protein>
    <submittedName>
        <fullName evidence="2">Uncharacterized protein</fullName>
    </submittedName>
</protein>
<dbReference type="OMA" id="ERKNCMN"/>
<dbReference type="EMBL" id="CM010722">
    <property type="protein sequence ID" value="RZC73362.1"/>
    <property type="molecule type" value="Genomic_DNA"/>
</dbReference>
<sequence>MISMRKARGFKLRFRVCRVFKWVLRPRRKQSCGYKQLLRSYSSSFTNPTNHTRNKAIKKICNWGKSLKQGAKELCSPRKSTTPTKKNDYIRLGGSANPFQEDQKPIPKGHLAVYVGDKDDDYRRVLVPVFYFNHPLFGELLREAEKEYGFEHPGGITIPCQISEFENVKTRIAAGEIYRNSMLKHRLC</sequence>
<reference evidence="2 3" key="1">
    <citation type="journal article" date="2018" name="Science">
        <title>The opium poppy genome and morphinan production.</title>
        <authorList>
            <person name="Guo L."/>
            <person name="Winzer T."/>
            <person name="Yang X."/>
            <person name="Li Y."/>
            <person name="Ning Z."/>
            <person name="He Z."/>
            <person name="Teodor R."/>
            <person name="Lu Y."/>
            <person name="Bowser T.A."/>
            <person name="Graham I.A."/>
            <person name="Ye K."/>
        </authorList>
    </citation>
    <scope>NUCLEOTIDE SEQUENCE [LARGE SCALE GENOMIC DNA]</scope>
    <source>
        <strain evidence="3">cv. HN1</strain>
        <tissue evidence="2">Leaves</tissue>
    </source>
</reference>
<dbReference type="Gramene" id="RZC73362">
    <property type="protein sequence ID" value="RZC73362"/>
    <property type="gene ID" value="C5167_048844"/>
</dbReference>
<dbReference type="OrthoDB" id="1026046at2759"/>
<dbReference type="Proteomes" id="UP000316621">
    <property type="component" value="Chromosome 8"/>
</dbReference>
<proteinExistence type="inferred from homology"/>
<organism evidence="2 3">
    <name type="scientific">Papaver somniferum</name>
    <name type="common">Opium poppy</name>
    <dbReference type="NCBI Taxonomy" id="3469"/>
    <lineage>
        <taxon>Eukaryota</taxon>
        <taxon>Viridiplantae</taxon>
        <taxon>Streptophyta</taxon>
        <taxon>Embryophyta</taxon>
        <taxon>Tracheophyta</taxon>
        <taxon>Spermatophyta</taxon>
        <taxon>Magnoliopsida</taxon>
        <taxon>Ranunculales</taxon>
        <taxon>Papaveraceae</taxon>
        <taxon>Papaveroideae</taxon>
        <taxon>Papaver</taxon>
    </lineage>
</organism>
<dbReference type="InterPro" id="IPR003676">
    <property type="entry name" value="SAUR_fam"/>
</dbReference>
<dbReference type="PANTHER" id="PTHR31374:SF304">
    <property type="entry name" value="OS04G0537100 PROTEIN"/>
    <property type="match status" value="1"/>
</dbReference>
<comment type="similarity">
    <text evidence="1">Belongs to the ARG7 family.</text>
</comment>
<accession>A0A4Y7KLU2</accession>